<accession>A0A8T2TEW9</accession>
<dbReference type="OrthoDB" id="2121326at2759"/>
<proteinExistence type="inferred from homology"/>
<dbReference type="PROSITE" id="PS51352">
    <property type="entry name" value="THIOREDOXIN_2"/>
    <property type="match status" value="1"/>
</dbReference>
<keyword evidence="4" id="KW-1185">Reference proteome</keyword>
<dbReference type="EMBL" id="CM035419">
    <property type="protein sequence ID" value="KAH7416284.1"/>
    <property type="molecule type" value="Genomic_DNA"/>
</dbReference>
<dbReference type="Proteomes" id="UP000825935">
    <property type="component" value="Chromosome 14"/>
</dbReference>
<dbReference type="InterPro" id="IPR013766">
    <property type="entry name" value="Thioredoxin_domain"/>
</dbReference>
<dbReference type="PANTHER" id="PTHR43601">
    <property type="entry name" value="THIOREDOXIN, MITOCHONDRIAL"/>
    <property type="match status" value="1"/>
</dbReference>
<comment type="similarity">
    <text evidence="1">Belongs to the thioredoxin family.</text>
</comment>
<sequence length="218" mass="23838">MAECRPVGLAQCSNETVLRSSLSATVRSPVTKVFFSPIKLSTPGRIFPRPCHSTRLQVYAGRDVAQSDGTKWWQKGGSPNLRDVNSTQEFLSALSSAGEKLVVVEFFATWCGSCKALYPKLCQLAAEHPDIDFLKVNFDENKSMCKSLNVKVLPYFHFYRGAEGRLDSFSCSLSKLSKLKEAIAIHNTDRCSIGPPLGLGEELKLLDISPPVGAGNVP</sequence>
<dbReference type="Pfam" id="PF00085">
    <property type="entry name" value="Thioredoxin"/>
    <property type="match status" value="1"/>
</dbReference>
<evidence type="ECO:0000256" key="1">
    <source>
        <dbReference type="ARBA" id="ARBA00008987"/>
    </source>
</evidence>
<dbReference type="CDD" id="cd02947">
    <property type="entry name" value="TRX_family"/>
    <property type="match status" value="1"/>
</dbReference>
<gene>
    <name evidence="3" type="ORF">KP509_14G084200</name>
</gene>
<dbReference type="GO" id="GO:0045454">
    <property type="term" value="P:cell redox homeostasis"/>
    <property type="evidence" value="ECO:0007669"/>
    <property type="project" value="TreeGrafter"/>
</dbReference>
<comment type="caution">
    <text evidence="3">The sequence shown here is derived from an EMBL/GenBank/DDBJ whole genome shotgun (WGS) entry which is preliminary data.</text>
</comment>
<protein>
    <recommendedName>
        <fullName evidence="2">Thioredoxin domain-containing protein</fullName>
    </recommendedName>
</protein>
<reference evidence="3" key="1">
    <citation type="submission" date="2021-08" db="EMBL/GenBank/DDBJ databases">
        <title>WGS assembly of Ceratopteris richardii.</title>
        <authorList>
            <person name="Marchant D.B."/>
            <person name="Chen G."/>
            <person name="Jenkins J."/>
            <person name="Shu S."/>
            <person name="Leebens-Mack J."/>
            <person name="Grimwood J."/>
            <person name="Schmutz J."/>
            <person name="Soltis P."/>
            <person name="Soltis D."/>
            <person name="Chen Z.-H."/>
        </authorList>
    </citation>
    <scope>NUCLEOTIDE SEQUENCE</scope>
    <source>
        <strain evidence="3">Whitten #5841</strain>
        <tissue evidence="3">Leaf</tissue>
    </source>
</reference>
<name>A0A8T2TEW9_CERRI</name>
<dbReference type="OMA" id="HCSIHAS"/>
<organism evidence="3 4">
    <name type="scientific">Ceratopteris richardii</name>
    <name type="common">Triangle waterfern</name>
    <dbReference type="NCBI Taxonomy" id="49495"/>
    <lineage>
        <taxon>Eukaryota</taxon>
        <taxon>Viridiplantae</taxon>
        <taxon>Streptophyta</taxon>
        <taxon>Embryophyta</taxon>
        <taxon>Tracheophyta</taxon>
        <taxon>Polypodiopsida</taxon>
        <taxon>Polypodiidae</taxon>
        <taxon>Polypodiales</taxon>
        <taxon>Pteridineae</taxon>
        <taxon>Pteridaceae</taxon>
        <taxon>Parkerioideae</taxon>
        <taxon>Ceratopteris</taxon>
    </lineage>
</organism>
<dbReference type="GO" id="GO:0009507">
    <property type="term" value="C:chloroplast"/>
    <property type="evidence" value="ECO:0007669"/>
    <property type="project" value="TreeGrafter"/>
</dbReference>
<dbReference type="SUPFAM" id="SSF52833">
    <property type="entry name" value="Thioredoxin-like"/>
    <property type="match status" value="1"/>
</dbReference>
<evidence type="ECO:0000313" key="4">
    <source>
        <dbReference type="Proteomes" id="UP000825935"/>
    </source>
</evidence>
<dbReference type="PROSITE" id="PS00194">
    <property type="entry name" value="THIOREDOXIN_1"/>
    <property type="match status" value="1"/>
</dbReference>
<dbReference type="InterPro" id="IPR017937">
    <property type="entry name" value="Thioredoxin_CS"/>
</dbReference>
<dbReference type="AlphaFoldDB" id="A0A8T2TEW9"/>
<evidence type="ECO:0000259" key="2">
    <source>
        <dbReference type="PROSITE" id="PS51352"/>
    </source>
</evidence>
<dbReference type="PANTHER" id="PTHR43601:SF32">
    <property type="entry name" value="THIOREDOXIN-LIKE 2-2, CHLOROPLASTIC"/>
    <property type="match status" value="1"/>
</dbReference>
<dbReference type="Gene3D" id="3.40.30.10">
    <property type="entry name" value="Glutaredoxin"/>
    <property type="match status" value="1"/>
</dbReference>
<evidence type="ECO:0000313" key="3">
    <source>
        <dbReference type="EMBL" id="KAH7416284.1"/>
    </source>
</evidence>
<dbReference type="InterPro" id="IPR036249">
    <property type="entry name" value="Thioredoxin-like_sf"/>
</dbReference>
<feature type="domain" description="Thioredoxin" evidence="2">
    <location>
        <begin position="70"/>
        <end position="188"/>
    </location>
</feature>